<name>L8JRX8_9BACT</name>
<evidence type="ECO:0000313" key="1">
    <source>
        <dbReference type="EMBL" id="ELR71620.1"/>
    </source>
</evidence>
<proteinExistence type="predicted"/>
<gene>
    <name evidence="1" type="ORF">C900_02428</name>
</gene>
<dbReference type="EMBL" id="AMZN01000036">
    <property type="protein sequence ID" value="ELR71620.1"/>
    <property type="molecule type" value="Genomic_DNA"/>
</dbReference>
<reference evidence="1 2" key="1">
    <citation type="submission" date="2012-12" db="EMBL/GenBank/DDBJ databases">
        <title>Genome assembly of Fulvivirga imtechensis AK7.</title>
        <authorList>
            <person name="Nupur N."/>
            <person name="Khatri I."/>
            <person name="Kumar R."/>
            <person name="Subramanian S."/>
            <person name="Pinnaka A."/>
        </authorList>
    </citation>
    <scope>NUCLEOTIDE SEQUENCE [LARGE SCALE GENOMIC DNA]</scope>
    <source>
        <strain evidence="1 2">AK7</strain>
    </source>
</reference>
<accession>L8JRX8</accession>
<dbReference type="Proteomes" id="UP000011135">
    <property type="component" value="Unassembled WGS sequence"/>
</dbReference>
<organism evidence="1 2">
    <name type="scientific">Fulvivirga imtechensis AK7</name>
    <dbReference type="NCBI Taxonomy" id="1237149"/>
    <lineage>
        <taxon>Bacteria</taxon>
        <taxon>Pseudomonadati</taxon>
        <taxon>Bacteroidota</taxon>
        <taxon>Cytophagia</taxon>
        <taxon>Cytophagales</taxon>
        <taxon>Fulvivirgaceae</taxon>
        <taxon>Fulvivirga</taxon>
    </lineage>
</organism>
<dbReference type="RefSeq" id="WP_009579836.1">
    <property type="nucleotide sequence ID" value="NZ_AMZN01000036.1"/>
</dbReference>
<comment type="caution">
    <text evidence="1">The sequence shown here is derived from an EMBL/GenBank/DDBJ whole genome shotgun (WGS) entry which is preliminary data.</text>
</comment>
<dbReference type="STRING" id="1237149.C900_02428"/>
<sequence length="41" mass="4717">MRTIQYLPHTADIRMRLRAPAKQELFKAGLEGMGFILKKSV</sequence>
<protein>
    <submittedName>
        <fullName evidence="1">Uncharacterized protein</fullName>
    </submittedName>
</protein>
<dbReference type="AlphaFoldDB" id="L8JRX8"/>
<evidence type="ECO:0000313" key="2">
    <source>
        <dbReference type="Proteomes" id="UP000011135"/>
    </source>
</evidence>
<keyword evidence="2" id="KW-1185">Reference proteome</keyword>